<evidence type="ECO:0000313" key="7">
    <source>
        <dbReference type="Proteomes" id="UP001408356"/>
    </source>
</evidence>
<protein>
    <submittedName>
        <fullName evidence="6">Tetratricopeptide SHNi-TPR domain-containing protein</fullName>
    </submittedName>
</protein>
<feature type="region of interest" description="Disordered" evidence="4">
    <location>
        <begin position="427"/>
        <end position="498"/>
    </location>
</feature>
<feature type="region of interest" description="Disordered" evidence="4">
    <location>
        <begin position="237"/>
        <end position="260"/>
    </location>
</feature>
<accession>A0ABR2VH94</accession>
<dbReference type="Gene3D" id="1.25.40.10">
    <property type="entry name" value="Tetratricopeptide repeat domain"/>
    <property type="match status" value="1"/>
</dbReference>
<dbReference type="InterPro" id="IPR011990">
    <property type="entry name" value="TPR-like_helical_dom_sf"/>
</dbReference>
<dbReference type="PANTHER" id="PTHR15081">
    <property type="entry name" value="NUCLEAR AUTOANTIGENIC SPERM PROTEIN NASP -RELATED"/>
    <property type="match status" value="1"/>
</dbReference>
<dbReference type="EMBL" id="JARVKF010000004">
    <property type="protein sequence ID" value="KAK9426181.1"/>
    <property type="molecule type" value="Genomic_DNA"/>
</dbReference>
<evidence type="ECO:0000256" key="4">
    <source>
        <dbReference type="SAM" id="MobiDB-lite"/>
    </source>
</evidence>
<keyword evidence="3" id="KW-0175">Coiled coil</keyword>
<dbReference type="SUPFAM" id="SSF48452">
    <property type="entry name" value="TPR-like"/>
    <property type="match status" value="1"/>
</dbReference>
<evidence type="ECO:0000256" key="1">
    <source>
        <dbReference type="ARBA" id="ARBA00022737"/>
    </source>
</evidence>
<evidence type="ECO:0000256" key="2">
    <source>
        <dbReference type="ARBA" id="ARBA00022803"/>
    </source>
</evidence>
<sequence>MADPTSTDIPILSAVPSTVASATVSAVGTPQSLPPMDPEEREKSIKVSLADLTAKATALYAQKKYDEASEVYARAAEMQAEFNGEMSPENADILFLYGRSLFKVGQSKSDVLGGAPAGEKKKPKANGATKAKKAAVEASEVHASDENVKSEAEEIAEEKVAILAKNATESGLEDGGSLSDAKKPLFQFTGDENFEDSDEEDDDQGEGEEEEEEEEEDDLAVAFEVLDLSRVLFEKALEQTNESEGKEKESAQTDSPATRHINERLADTHDLLAEISLENEKYPLAINDARASLKYKAELYPEESEVRAEAHFKLSLALEFASVTTDEENKDDALKTVDQGLRDEAAAELEKAIASTKLKLQNEEVNLATVHAPEENEDSRKKIAEVRDIIADMEQRLVELKKPPVDVEGVLGAENPMSGILGAALGESPAEAQARIEEVKKGANDLSGFVRKKEKKPDAAAPAPEPETNGKRKAEEPADSSEEAKKAKVEATASATES</sequence>
<feature type="compositionally biased region" description="Basic and acidic residues" evidence="4">
    <location>
        <begin position="434"/>
        <end position="443"/>
    </location>
</feature>
<keyword evidence="1" id="KW-0677">Repeat</keyword>
<feature type="compositionally biased region" description="Basic and acidic residues" evidence="4">
    <location>
        <begin position="237"/>
        <end position="251"/>
    </location>
</feature>
<reference evidence="6 7" key="1">
    <citation type="journal article" date="2024" name="J. Plant Pathol.">
        <title>Sequence and assembly of the genome of Seiridium unicorne, isolate CBS 538.82, causal agent of cypress canker disease.</title>
        <authorList>
            <person name="Scali E."/>
            <person name="Rocca G.D."/>
            <person name="Danti R."/>
            <person name="Garbelotto M."/>
            <person name="Barberini S."/>
            <person name="Baroncelli R."/>
            <person name="Emiliani G."/>
        </authorList>
    </citation>
    <scope>NUCLEOTIDE SEQUENCE [LARGE SCALE GENOMIC DNA]</scope>
    <source>
        <strain evidence="6 7">BM-138-508</strain>
    </source>
</reference>
<proteinExistence type="predicted"/>
<feature type="compositionally biased region" description="Basic and acidic residues" evidence="4">
    <location>
        <begin position="468"/>
        <end position="489"/>
    </location>
</feature>
<dbReference type="Proteomes" id="UP001408356">
    <property type="component" value="Unassembled WGS sequence"/>
</dbReference>
<evidence type="ECO:0000259" key="5">
    <source>
        <dbReference type="Pfam" id="PF10516"/>
    </source>
</evidence>
<feature type="coiled-coil region" evidence="3">
    <location>
        <begin position="346"/>
        <end position="396"/>
    </location>
</feature>
<organism evidence="6 7">
    <name type="scientific">Seiridium unicorne</name>
    <dbReference type="NCBI Taxonomy" id="138068"/>
    <lineage>
        <taxon>Eukaryota</taxon>
        <taxon>Fungi</taxon>
        <taxon>Dikarya</taxon>
        <taxon>Ascomycota</taxon>
        <taxon>Pezizomycotina</taxon>
        <taxon>Sordariomycetes</taxon>
        <taxon>Xylariomycetidae</taxon>
        <taxon>Amphisphaeriales</taxon>
        <taxon>Sporocadaceae</taxon>
        <taxon>Seiridium</taxon>
    </lineage>
</organism>
<dbReference type="InterPro" id="IPR019544">
    <property type="entry name" value="Tetratricopeptide_SHNi-TPR_dom"/>
</dbReference>
<feature type="compositionally biased region" description="Acidic residues" evidence="4">
    <location>
        <begin position="192"/>
        <end position="219"/>
    </location>
</feature>
<comment type="caution">
    <text evidence="6">The sequence shown here is derived from an EMBL/GenBank/DDBJ whole genome shotgun (WGS) entry which is preliminary data.</text>
</comment>
<evidence type="ECO:0000313" key="6">
    <source>
        <dbReference type="EMBL" id="KAK9426181.1"/>
    </source>
</evidence>
<dbReference type="Pfam" id="PF10516">
    <property type="entry name" value="SHNi-TPR"/>
    <property type="match status" value="1"/>
</dbReference>
<feature type="domain" description="Tetratricopeptide SHNi-TPR" evidence="5">
    <location>
        <begin position="266"/>
        <end position="303"/>
    </location>
</feature>
<name>A0ABR2VH94_9PEZI</name>
<feature type="region of interest" description="Disordered" evidence="4">
    <location>
        <begin position="167"/>
        <end position="220"/>
    </location>
</feature>
<gene>
    <name evidence="6" type="ORF">SUNI508_12542</name>
</gene>
<feature type="region of interest" description="Disordered" evidence="4">
    <location>
        <begin position="110"/>
        <end position="153"/>
    </location>
</feature>
<keyword evidence="2" id="KW-0802">TPR repeat</keyword>
<evidence type="ECO:0000256" key="3">
    <source>
        <dbReference type="SAM" id="Coils"/>
    </source>
</evidence>
<dbReference type="InterPro" id="IPR051730">
    <property type="entry name" value="NASP-like"/>
</dbReference>
<keyword evidence="7" id="KW-1185">Reference proteome</keyword>
<dbReference type="PANTHER" id="PTHR15081:SF1">
    <property type="entry name" value="NUCLEAR AUTOANTIGENIC SPERM PROTEIN"/>
    <property type="match status" value="1"/>
</dbReference>
<feature type="compositionally biased region" description="Basic and acidic residues" evidence="4">
    <location>
        <begin position="139"/>
        <end position="153"/>
    </location>
</feature>